<evidence type="ECO:0000313" key="3">
    <source>
        <dbReference type="EMBL" id="MFC7095881.1"/>
    </source>
</evidence>
<dbReference type="EMBL" id="JBHTAG010000001">
    <property type="protein sequence ID" value="MFC7095881.1"/>
    <property type="molecule type" value="Genomic_DNA"/>
</dbReference>
<sequence length="199" mass="20618">MNEDTTDTDSPSTVADESDADSPSRRRLIRWIAVLAFAVPVVVELLTFGGLLNAQLLPGGDDGEPTSADTETRSPTVTEAEGAVGVGDDLLSAVPAAETVEVSEIRGDPGSRTYILRVAVENTTDSSLELRLTGVTLRDETSLQSVSSTGTIPAGGSGEVTGAWSLPTDSMPVAVDTVVVRGGEATEQSVPLKRPPIRG</sequence>
<dbReference type="GeneID" id="79271859"/>
<keyword evidence="4" id="KW-1185">Reference proteome</keyword>
<feature type="region of interest" description="Disordered" evidence="1">
    <location>
        <begin position="1"/>
        <end position="21"/>
    </location>
</feature>
<evidence type="ECO:0008006" key="5">
    <source>
        <dbReference type="Google" id="ProtNLM"/>
    </source>
</evidence>
<proteinExistence type="predicted"/>
<feature type="transmembrane region" description="Helical" evidence="2">
    <location>
        <begin position="31"/>
        <end position="52"/>
    </location>
</feature>
<dbReference type="Proteomes" id="UP001596388">
    <property type="component" value="Unassembled WGS sequence"/>
</dbReference>
<keyword evidence="2" id="KW-0472">Membrane</keyword>
<evidence type="ECO:0000256" key="2">
    <source>
        <dbReference type="SAM" id="Phobius"/>
    </source>
</evidence>
<protein>
    <recommendedName>
        <fullName evidence="5">DUF4352 domain-containing protein</fullName>
    </recommendedName>
</protein>
<accession>A0ABD5WRI7</accession>
<evidence type="ECO:0000256" key="1">
    <source>
        <dbReference type="SAM" id="MobiDB-lite"/>
    </source>
</evidence>
<dbReference type="RefSeq" id="WP_276239866.1">
    <property type="nucleotide sequence ID" value="NZ_CP119991.1"/>
</dbReference>
<organism evidence="3 4">
    <name type="scientific">Halobaculum marinum</name>
    <dbReference type="NCBI Taxonomy" id="3031996"/>
    <lineage>
        <taxon>Archaea</taxon>
        <taxon>Methanobacteriati</taxon>
        <taxon>Methanobacteriota</taxon>
        <taxon>Stenosarchaea group</taxon>
        <taxon>Halobacteria</taxon>
        <taxon>Halobacteriales</taxon>
        <taxon>Haloferacaceae</taxon>
        <taxon>Halobaculum</taxon>
    </lineage>
</organism>
<name>A0ABD5WRI7_9EURY</name>
<keyword evidence="2" id="KW-0812">Transmembrane</keyword>
<keyword evidence="2" id="KW-1133">Transmembrane helix</keyword>
<comment type="caution">
    <text evidence="3">The sequence shown here is derived from an EMBL/GenBank/DDBJ whole genome shotgun (WGS) entry which is preliminary data.</text>
</comment>
<dbReference type="AlphaFoldDB" id="A0ABD5WRI7"/>
<gene>
    <name evidence="3" type="ORF">ACFQKD_01055</name>
</gene>
<evidence type="ECO:0000313" key="4">
    <source>
        <dbReference type="Proteomes" id="UP001596388"/>
    </source>
</evidence>
<reference evidence="3 4" key="1">
    <citation type="journal article" date="2019" name="Int. J. Syst. Evol. Microbiol.">
        <title>The Global Catalogue of Microorganisms (GCM) 10K type strain sequencing project: providing services to taxonomists for standard genome sequencing and annotation.</title>
        <authorList>
            <consortium name="The Broad Institute Genomics Platform"/>
            <consortium name="The Broad Institute Genome Sequencing Center for Infectious Disease"/>
            <person name="Wu L."/>
            <person name="Ma J."/>
        </authorList>
    </citation>
    <scope>NUCLEOTIDE SEQUENCE [LARGE SCALE GENOMIC DNA]</scope>
    <source>
        <strain evidence="3 4">DT55</strain>
    </source>
</reference>